<dbReference type="Gene3D" id="2.60.40.1120">
    <property type="entry name" value="Carboxypeptidase-like, regulatory domain"/>
    <property type="match status" value="1"/>
</dbReference>
<gene>
    <name evidence="10" type="ORF">SAMN05660841_03005</name>
</gene>
<dbReference type="InterPro" id="IPR037066">
    <property type="entry name" value="Plug_dom_sf"/>
</dbReference>
<dbReference type="PANTHER" id="PTHR30069:SF50">
    <property type="entry name" value="TONB-DEPENDENT RECEPTOR HI_1217-RELATED"/>
    <property type="match status" value="1"/>
</dbReference>
<dbReference type="Pfam" id="PF13715">
    <property type="entry name" value="CarbopepD_reg_2"/>
    <property type="match status" value="1"/>
</dbReference>
<keyword evidence="5 7" id="KW-0472">Membrane</keyword>
<organism evidence="10 11">
    <name type="scientific">Sphingobacterium nematocida</name>
    <dbReference type="NCBI Taxonomy" id="1513896"/>
    <lineage>
        <taxon>Bacteria</taxon>
        <taxon>Pseudomonadati</taxon>
        <taxon>Bacteroidota</taxon>
        <taxon>Sphingobacteriia</taxon>
        <taxon>Sphingobacteriales</taxon>
        <taxon>Sphingobacteriaceae</taxon>
        <taxon>Sphingobacterium</taxon>
    </lineage>
</organism>
<dbReference type="Gene3D" id="2.170.130.10">
    <property type="entry name" value="TonB-dependent receptor, plug domain"/>
    <property type="match status" value="1"/>
</dbReference>
<dbReference type="PROSITE" id="PS52016">
    <property type="entry name" value="TONB_DEPENDENT_REC_3"/>
    <property type="match status" value="1"/>
</dbReference>
<keyword evidence="6 7" id="KW-0998">Cell outer membrane</keyword>
<dbReference type="Proteomes" id="UP000190150">
    <property type="component" value="Unassembled WGS sequence"/>
</dbReference>
<dbReference type="InterPro" id="IPR012910">
    <property type="entry name" value="Plug_dom"/>
</dbReference>
<keyword evidence="11" id="KW-1185">Reference proteome</keyword>
<protein>
    <submittedName>
        <fullName evidence="10">Outer membrane receptor proteins, mostly Fe transport</fullName>
    </submittedName>
</protein>
<feature type="signal peptide" evidence="8">
    <location>
        <begin position="1"/>
        <end position="23"/>
    </location>
</feature>
<dbReference type="AlphaFoldDB" id="A0A1T5F3X1"/>
<evidence type="ECO:0000256" key="5">
    <source>
        <dbReference type="ARBA" id="ARBA00023136"/>
    </source>
</evidence>
<dbReference type="SUPFAM" id="SSF56935">
    <property type="entry name" value="Porins"/>
    <property type="match status" value="1"/>
</dbReference>
<evidence type="ECO:0000256" key="3">
    <source>
        <dbReference type="ARBA" id="ARBA00022452"/>
    </source>
</evidence>
<dbReference type="Gene3D" id="2.40.170.20">
    <property type="entry name" value="TonB-dependent receptor, beta-barrel domain"/>
    <property type="match status" value="1"/>
</dbReference>
<comment type="similarity">
    <text evidence="7">Belongs to the TonB-dependent receptor family.</text>
</comment>
<proteinExistence type="inferred from homology"/>
<dbReference type="InterPro" id="IPR036942">
    <property type="entry name" value="Beta-barrel_TonB_sf"/>
</dbReference>
<dbReference type="SUPFAM" id="SSF49464">
    <property type="entry name" value="Carboxypeptidase regulatory domain-like"/>
    <property type="match status" value="1"/>
</dbReference>
<accession>A0A1T5F3X1</accession>
<sequence>MQKKSTLLYATLACMLTGNIALAQQVITGKITDGKHPIAGATILVSGSKIGTSSDANGNFTLKTENNNGQLEIKYIGHATQSVTFSDKNVIGTIILVPTGDQSLDEIVIVGKGVIDIAEGRQTPIAVSTIRQEEIEEKVGAQDITAVLANTPSVYITSQARGFGESSMTTRGFDQSNTAFLLNGQPINGMDNGRVYWSNWNGLADIASLVQIQRGLGSSKLAISSVGGTTNFVTKSTDKKEGGFFSRSIGNDMYRKSTLAYNTGLLKSGFAVSAMITDWRGDGYMDRTEGAGQNYFLSVGYKVNEKHNLNLMVTGAPQWHNQGYTSSLNNYLEHGRKYNDNVAIINGIETNPRKNYYHKPVANVNWDWQISDKASLSTVVYASMARGGGQSLRSDASKAKVPYLAADVNNHQWFGLVSNYNRKLNDYWNFNIGFDLRDYKGEHYRQVTDILGATQIEHKDNVNYPGNQITSNVYTTNPWKTWSDKPSKPEDRLAWDYDQIIRYGGLFGQIEFAKDGFTAFFQGSASQQQNIREDYFLYKIGEGRSENVNNFGYNVKGGVSYTVENHTLFGNAGFYSRQPYQNNIFMNYKNDVNPFAKNEEILGLELGYKFASEYVDVNLNAYRTTWANRVTGSSYTAAQKDVDKYNPNNQDGLLAVGELIYQSNYGVKQDHQGLELDFVTRPFRGFELKGFASVGKWLYDGNATTIVRNEDRVELGVENRDLTGVHVGDAAQTSYGAGFRYAFLKGLSADANYRRYERLYGALPKDKETLKLPNYDLVDAGISYKLQVSHKNTLSFRVNINNLFDTFYISEATSNNTAKKDPQYWKGIDTSNYVLMGWGRTWNGSVKMTF</sequence>
<feature type="domain" description="TonB-dependent receptor plug" evidence="9">
    <location>
        <begin position="121"/>
        <end position="229"/>
    </location>
</feature>
<dbReference type="EMBL" id="FUZF01000014">
    <property type="protein sequence ID" value="SKB90917.1"/>
    <property type="molecule type" value="Genomic_DNA"/>
</dbReference>
<evidence type="ECO:0000256" key="4">
    <source>
        <dbReference type="ARBA" id="ARBA00022692"/>
    </source>
</evidence>
<dbReference type="STRING" id="1513896.SAMN05660841_03005"/>
<reference evidence="11" key="1">
    <citation type="submission" date="2017-02" db="EMBL/GenBank/DDBJ databases">
        <authorList>
            <person name="Varghese N."/>
            <person name="Submissions S."/>
        </authorList>
    </citation>
    <scope>NUCLEOTIDE SEQUENCE [LARGE SCALE GENOMIC DNA]</scope>
    <source>
        <strain evidence="11">DSM 24091</strain>
    </source>
</reference>
<feature type="chain" id="PRO_5012436879" evidence="8">
    <location>
        <begin position="24"/>
        <end position="850"/>
    </location>
</feature>
<evidence type="ECO:0000256" key="8">
    <source>
        <dbReference type="SAM" id="SignalP"/>
    </source>
</evidence>
<evidence type="ECO:0000256" key="7">
    <source>
        <dbReference type="PROSITE-ProRule" id="PRU01360"/>
    </source>
</evidence>
<comment type="subcellular location">
    <subcellularLocation>
        <location evidence="1 7">Cell outer membrane</location>
        <topology evidence="1 7">Multi-pass membrane protein</topology>
    </subcellularLocation>
</comment>
<dbReference type="GO" id="GO:0015344">
    <property type="term" value="F:siderophore uptake transmembrane transporter activity"/>
    <property type="evidence" value="ECO:0007669"/>
    <property type="project" value="TreeGrafter"/>
</dbReference>
<dbReference type="RefSeq" id="WP_079644190.1">
    <property type="nucleotide sequence ID" value="NZ_FUZF01000014.1"/>
</dbReference>
<dbReference type="Pfam" id="PF07715">
    <property type="entry name" value="Plug"/>
    <property type="match status" value="1"/>
</dbReference>
<evidence type="ECO:0000313" key="10">
    <source>
        <dbReference type="EMBL" id="SKB90917.1"/>
    </source>
</evidence>
<keyword evidence="3 7" id="KW-1134">Transmembrane beta strand</keyword>
<dbReference type="PANTHER" id="PTHR30069">
    <property type="entry name" value="TONB-DEPENDENT OUTER MEMBRANE RECEPTOR"/>
    <property type="match status" value="1"/>
</dbReference>
<evidence type="ECO:0000256" key="1">
    <source>
        <dbReference type="ARBA" id="ARBA00004571"/>
    </source>
</evidence>
<keyword evidence="4 7" id="KW-0812">Transmembrane</keyword>
<keyword evidence="10" id="KW-0675">Receptor</keyword>
<evidence type="ECO:0000259" key="9">
    <source>
        <dbReference type="Pfam" id="PF07715"/>
    </source>
</evidence>
<dbReference type="GO" id="GO:0009279">
    <property type="term" value="C:cell outer membrane"/>
    <property type="evidence" value="ECO:0007669"/>
    <property type="project" value="UniProtKB-SubCell"/>
</dbReference>
<dbReference type="InterPro" id="IPR008969">
    <property type="entry name" value="CarboxyPept-like_regulatory"/>
</dbReference>
<dbReference type="OrthoDB" id="1453181at2"/>
<name>A0A1T5F3X1_9SPHI</name>
<keyword evidence="8" id="KW-0732">Signal</keyword>
<keyword evidence="2 7" id="KW-0813">Transport</keyword>
<evidence type="ECO:0000313" key="11">
    <source>
        <dbReference type="Proteomes" id="UP000190150"/>
    </source>
</evidence>
<evidence type="ECO:0000256" key="2">
    <source>
        <dbReference type="ARBA" id="ARBA00022448"/>
    </source>
</evidence>
<evidence type="ECO:0000256" key="6">
    <source>
        <dbReference type="ARBA" id="ARBA00023237"/>
    </source>
</evidence>
<dbReference type="GO" id="GO:0044718">
    <property type="term" value="P:siderophore transmembrane transport"/>
    <property type="evidence" value="ECO:0007669"/>
    <property type="project" value="TreeGrafter"/>
</dbReference>
<dbReference type="InterPro" id="IPR039426">
    <property type="entry name" value="TonB-dep_rcpt-like"/>
</dbReference>